<evidence type="ECO:0000256" key="4">
    <source>
        <dbReference type="ARBA" id="ARBA00023180"/>
    </source>
</evidence>
<dbReference type="InterPro" id="IPR001087">
    <property type="entry name" value="GDSL"/>
</dbReference>
<protein>
    <submittedName>
        <fullName evidence="6">GDSL esterase/lipase</fullName>
    </submittedName>
</protein>
<dbReference type="InterPro" id="IPR006311">
    <property type="entry name" value="TAT_signal"/>
</dbReference>
<dbReference type="InterPro" id="IPR036514">
    <property type="entry name" value="SGNH_hydro_sf"/>
</dbReference>
<evidence type="ECO:0000256" key="1">
    <source>
        <dbReference type="ARBA" id="ARBA00008668"/>
    </source>
</evidence>
<dbReference type="AlphaFoldDB" id="A0A3L6TMU5"/>
<keyword evidence="4" id="KW-0325">Glycoprotein</keyword>
<dbReference type="STRING" id="4540.A0A3L6TMU5"/>
<dbReference type="EMBL" id="PQIB02000001">
    <property type="protein sequence ID" value="RLN40795.1"/>
    <property type="molecule type" value="Genomic_DNA"/>
</dbReference>
<evidence type="ECO:0000256" key="2">
    <source>
        <dbReference type="ARBA" id="ARBA00022729"/>
    </source>
</evidence>
<feature type="chain" id="PRO_5018049471" evidence="5">
    <location>
        <begin position="26"/>
        <end position="396"/>
    </location>
</feature>
<dbReference type="Pfam" id="PF00657">
    <property type="entry name" value="Lipase_GDSL"/>
    <property type="match status" value="1"/>
</dbReference>
<dbReference type="Proteomes" id="UP000275267">
    <property type="component" value="Unassembled WGS sequence"/>
</dbReference>
<dbReference type="InterPro" id="IPR035669">
    <property type="entry name" value="SGNH_plant_lipase-like"/>
</dbReference>
<reference evidence="7" key="1">
    <citation type="journal article" date="2019" name="Nat. Commun.">
        <title>The genome of broomcorn millet.</title>
        <authorList>
            <person name="Zou C."/>
            <person name="Miki D."/>
            <person name="Li D."/>
            <person name="Tang Q."/>
            <person name="Xiao L."/>
            <person name="Rajput S."/>
            <person name="Deng P."/>
            <person name="Jia W."/>
            <person name="Huang R."/>
            <person name="Zhang M."/>
            <person name="Sun Y."/>
            <person name="Hu J."/>
            <person name="Fu X."/>
            <person name="Schnable P.S."/>
            <person name="Li F."/>
            <person name="Zhang H."/>
            <person name="Feng B."/>
            <person name="Zhu X."/>
            <person name="Liu R."/>
            <person name="Schnable J.C."/>
            <person name="Zhu J.-K."/>
            <person name="Zhang H."/>
        </authorList>
    </citation>
    <scope>NUCLEOTIDE SEQUENCE [LARGE SCALE GENOMIC DNA]</scope>
</reference>
<dbReference type="GO" id="GO:0016788">
    <property type="term" value="F:hydrolase activity, acting on ester bonds"/>
    <property type="evidence" value="ECO:0007669"/>
    <property type="project" value="InterPro"/>
</dbReference>
<proteinExistence type="inferred from homology"/>
<organism evidence="6 7">
    <name type="scientific">Panicum miliaceum</name>
    <name type="common">Proso millet</name>
    <name type="synonym">Broomcorn millet</name>
    <dbReference type="NCBI Taxonomy" id="4540"/>
    <lineage>
        <taxon>Eukaryota</taxon>
        <taxon>Viridiplantae</taxon>
        <taxon>Streptophyta</taxon>
        <taxon>Embryophyta</taxon>
        <taxon>Tracheophyta</taxon>
        <taxon>Spermatophyta</taxon>
        <taxon>Magnoliopsida</taxon>
        <taxon>Liliopsida</taxon>
        <taxon>Poales</taxon>
        <taxon>Poaceae</taxon>
        <taxon>PACMAD clade</taxon>
        <taxon>Panicoideae</taxon>
        <taxon>Panicodae</taxon>
        <taxon>Paniceae</taxon>
        <taxon>Panicinae</taxon>
        <taxon>Panicum</taxon>
        <taxon>Panicum sect. Panicum</taxon>
    </lineage>
</organism>
<evidence type="ECO:0000256" key="5">
    <source>
        <dbReference type="SAM" id="SignalP"/>
    </source>
</evidence>
<dbReference type="Gene3D" id="3.40.50.1110">
    <property type="entry name" value="SGNH hydrolase"/>
    <property type="match status" value="1"/>
</dbReference>
<dbReference type="OrthoDB" id="1600564at2759"/>
<accession>A0A3L6TMU5</accession>
<keyword evidence="2 5" id="KW-0732">Signal</keyword>
<dbReference type="PANTHER" id="PTHR22835">
    <property type="entry name" value="ZINC FINGER FYVE DOMAIN CONTAINING PROTEIN"/>
    <property type="match status" value="1"/>
</dbReference>
<evidence type="ECO:0000313" key="6">
    <source>
        <dbReference type="EMBL" id="RLN40795.1"/>
    </source>
</evidence>
<dbReference type="SUPFAM" id="SSF52266">
    <property type="entry name" value="SGNH hydrolase"/>
    <property type="match status" value="1"/>
</dbReference>
<sequence length="396" mass="42530">MGMATRASNRRLLLLPLALAVVVAAGRSTAAAAPAAAAPAAASPFRTVYAFGDSFTDTGNTHSTTGPYSFGYVSSPPYGATFFHRSTNRYSDGRLVVDFLAEALKLPSFLPPYLGLSNTSAQEVGVNFAVAGATAIEHDFFARNNLSFDITPQSIMTQLGWFDAHLRAAAGNKDDARKKVVGDALLWVGEIGANDYAYTVVARDTIPPKLVRDMAVQRVTTFVEGLLQRGAKYLIVQGLPLTGCLSMAMTLARAEDRDNVSCVASVNQQSYAHNRRLLAALHQLRQKHPDAVIAYADYYAAHLAVMRSPARYGFTEPFRTCCGSGGGAYNFDLFATCGSPAVDTACAQPAKYINWDGVHMTEAMYKVVAGMFFQGGDAYCRPAFSDLLARKAQGKP</sequence>
<gene>
    <name evidence="6" type="ORF">C2845_PM01G48590</name>
</gene>
<dbReference type="PANTHER" id="PTHR22835:SF557">
    <property type="entry name" value="LIPASE_HYDROLASE FAMILY PROTEIN, PUTATIVE, EXPRESSED-RELATED"/>
    <property type="match status" value="1"/>
</dbReference>
<evidence type="ECO:0000313" key="7">
    <source>
        <dbReference type="Proteomes" id="UP000275267"/>
    </source>
</evidence>
<dbReference type="PROSITE" id="PS51318">
    <property type="entry name" value="TAT"/>
    <property type="match status" value="1"/>
</dbReference>
<evidence type="ECO:0000256" key="3">
    <source>
        <dbReference type="ARBA" id="ARBA00022801"/>
    </source>
</evidence>
<keyword evidence="3" id="KW-0378">Hydrolase</keyword>
<feature type="signal peptide" evidence="5">
    <location>
        <begin position="1"/>
        <end position="25"/>
    </location>
</feature>
<dbReference type="CDD" id="cd01837">
    <property type="entry name" value="SGNH_plant_lipase_like"/>
    <property type="match status" value="1"/>
</dbReference>
<keyword evidence="7" id="KW-1185">Reference proteome</keyword>
<comment type="caution">
    <text evidence="6">The sequence shown here is derived from an EMBL/GenBank/DDBJ whole genome shotgun (WGS) entry which is preliminary data.</text>
</comment>
<comment type="similarity">
    <text evidence="1">Belongs to the 'GDSL' lipolytic enzyme family.</text>
</comment>
<name>A0A3L6TMU5_PANMI</name>